<dbReference type="OrthoDB" id="9764897at2"/>
<name>A0A3M2LAA0_9NOCA</name>
<evidence type="ECO:0000259" key="3">
    <source>
        <dbReference type="PROSITE" id="PS51462"/>
    </source>
</evidence>
<evidence type="ECO:0000313" key="4">
    <source>
        <dbReference type="EMBL" id="RMI33620.1"/>
    </source>
</evidence>
<evidence type="ECO:0000256" key="1">
    <source>
        <dbReference type="ARBA" id="ARBA00022801"/>
    </source>
</evidence>
<dbReference type="InterPro" id="IPR015797">
    <property type="entry name" value="NUDIX_hydrolase-like_dom_sf"/>
</dbReference>
<dbReference type="Pfam" id="PF00293">
    <property type="entry name" value="NUDIX"/>
    <property type="match status" value="1"/>
</dbReference>
<dbReference type="Gene3D" id="3.90.79.10">
    <property type="entry name" value="Nucleoside Triphosphate Pyrophosphohydrolase"/>
    <property type="match status" value="1"/>
</dbReference>
<protein>
    <submittedName>
        <fullName evidence="4">NUDIX domain-containing protein</fullName>
    </submittedName>
</protein>
<feature type="region of interest" description="Disordered" evidence="2">
    <location>
        <begin position="181"/>
        <end position="204"/>
    </location>
</feature>
<dbReference type="GO" id="GO:0016787">
    <property type="term" value="F:hydrolase activity"/>
    <property type="evidence" value="ECO:0007669"/>
    <property type="project" value="UniProtKB-KW"/>
</dbReference>
<evidence type="ECO:0000313" key="5">
    <source>
        <dbReference type="Proteomes" id="UP000279275"/>
    </source>
</evidence>
<gene>
    <name evidence="4" type="ORF">EBN03_11010</name>
</gene>
<dbReference type="SUPFAM" id="SSF55811">
    <property type="entry name" value="Nudix"/>
    <property type="match status" value="1"/>
</dbReference>
<keyword evidence="1" id="KW-0378">Hydrolase</keyword>
<accession>A0A3M2LAA0</accession>
<feature type="domain" description="Nudix hydrolase" evidence="3">
    <location>
        <begin position="49"/>
        <end position="181"/>
    </location>
</feature>
<dbReference type="PROSITE" id="PS51462">
    <property type="entry name" value="NUDIX"/>
    <property type="match status" value="1"/>
</dbReference>
<reference evidence="4 5" key="1">
    <citation type="submission" date="2018-10" db="EMBL/GenBank/DDBJ databases">
        <title>Isolation from cow dung.</title>
        <authorList>
            <person name="Ling L."/>
        </authorList>
    </citation>
    <scope>NUCLEOTIDE SEQUENCE [LARGE SCALE GENOMIC DNA]</scope>
    <source>
        <strain evidence="4 5">NEAU-LL90</strain>
    </source>
</reference>
<keyword evidence="5" id="KW-1185">Reference proteome</keyword>
<organism evidence="4 5">
    <name type="scientific">Nocardia stercoris</name>
    <dbReference type="NCBI Taxonomy" id="2483361"/>
    <lineage>
        <taxon>Bacteria</taxon>
        <taxon>Bacillati</taxon>
        <taxon>Actinomycetota</taxon>
        <taxon>Actinomycetes</taxon>
        <taxon>Mycobacteriales</taxon>
        <taxon>Nocardiaceae</taxon>
        <taxon>Nocardia</taxon>
    </lineage>
</organism>
<dbReference type="RefSeq" id="WP_122187818.1">
    <property type="nucleotide sequence ID" value="NZ_RFFH01000003.1"/>
</dbReference>
<dbReference type="AlphaFoldDB" id="A0A3M2LAA0"/>
<dbReference type="EMBL" id="RFFH01000003">
    <property type="protein sequence ID" value="RMI33620.1"/>
    <property type="molecule type" value="Genomic_DNA"/>
</dbReference>
<dbReference type="InterPro" id="IPR000086">
    <property type="entry name" value="NUDIX_hydrolase_dom"/>
</dbReference>
<proteinExistence type="predicted"/>
<dbReference type="PROSITE" id="PS00893">
    <property type="entry name" value="NUDIX_BOX"/>
    <property type="match status" value="1"/>
</dbReference>
<evidence type="ECO:0000256" key="2">
    <source>
        <dbReference type="SAM" id="MobiDB-lite"/>
    </source>
</evidence>
<dbReference type="Proteomes" id="UP000279275">
    <property type="component" value="Unassembled WGS sequence"/>
</dbReference>
<dbReference type="InterPro" id="IPR020084">
    <property type="entry name" value="NUDIX_hydrolase_CS"/>
</dbReference>
<sequence>MQPATAVVASIVKGLLPFDDLERDHVATTSAWLASTDDIFRRAKPATPSPHLVVYMVLVDPDERGIYLGAHRLAGLHLPMGGHVEPGEEPLAAARRETLEELGIAADFSVVGTDPLLVTVTTTVGADQHVDITLWYVIRGDRRRNYPLDPAEFDGGTWWDLDPCGLPETDPHMTRFLAKLERSTSSARAGSDVPGQDAGRAKVE</sequence>
<comment type="caution">
    <text evidence="4">The sequence shown here is derived from an EMBL/GenBank/DDBJ whole genome shotgun (WGS) entry which is preliminary data.</text>
</comment>